<evidence type="ECO:0000313" key="4">
    <source>
        <dbReference type="Proteomes" id="UP000095553"/>
    </source>
</evidence>
<feature type="coiled-coil region" evidence="1">
    <location>
        <begin position="250"/>
        <end position="334"/>
    </location>
</feature>
<accession>A0A173S0M0</accession>
<protein>
    <submittedName>
        <fullName evidence="3">ATPase involved in DNA repair</fullName>
    </submittedName>
</protein>
<evidence type="ECO:0000256" key="1">
    <source>
        <dbReference type="SAM" id="Coils"/>
    </source>
</evidence>
<sequence>MGLLNSIFGNNELNDKIQELENSNLEMQKTIANLEIEKAKLESKLTPEMLDLESLQKQISESQVKFAHDKMEQEQKLSEQYDKYMEEISKQKSLILAYNDEINELNSNIKELKNELITFSDEVLVQDFGLYEPRYSFTNADAYKAELINIRNQQKAMIKDDTAVSGNIGWQVNGSEAKGRKLVKDMQKLLLRAFNSECDEIISKVKYNNYDTSVKKMERSFNAIAKLGVTMSISITAHYYDLKIQELRLALEYQIQKQREKEQKAELRAQQREEARLQKELKEQRKNIDKERKHYEQALSNINHQISTASDDNIEDLNQKKEEIIQSLSEIDTKIKDIDYREANQKAGYVYVISNIGSFGEGIYKIGMTRRLNPQDRVDELGDASVPFKFDVHAMIFSEDAPALEAALHRAFEDRKLNLVNQRREFFRVSLDEIKDVVKNNFDKTVEFVDVPDADQYRISLKLREEEHQE</sequence>
<feature type="coiled-coil region" evidence="1">
    <location>
        <begin position="10"/>
        <end position="122"/>
    </location>
</feature>
<dbReference type="Pfam" id="PF13250">
    <property type="entry name" value="SNIPE"/>
    <property type="match status" value="1"/>
</dbReference>
<dbReference type="InterPro" id="IPR018306">
    <property type="entry name" value="Phage_T5_Orf172_DNA-bd"/>
</dbReference>
<dbReference type="Pfam" id="PF13455">
    <property type="entry name" value="MUG113"/>
    <property type="match status" value="1"/>
</dbReference>
<dbReference type="EMBL" id="CYXY01000004">
    <property type="protein sequence ID" value="CUM83964.1"/>
    <property type="molecule type" value="Genomic_DNA"/>
</dbReference>
<dbReference type="AlphaFoldDB" id="A0A173S0M0"/>
<dbReference type="InterPro" id="IPR025280">
    <property type="entry name" value="SNIPE"/>
</dbReference>
<dbReference type="Proteomes" id="UP000095553">
    <property type="component" value="Unassembled WGS sequence"/>
</dbReference>
<evidence type="ECO:0000259" key="2">
    <source>
        <dbReference type="SMART" id="SM00974"/>
    </source>
</evidence>
<keyword evidence="1" id="KW-0175">Coiled coil</keyword>
<name>A0A173S0M0_ANAHA</name>
<dbReference type="SMART" id="SM00974">
    <property type="entry name" value="T5orf172"/>
    <property type="match status" value="1"/>
</dbReference>
<dbReference type="RefSeq" id="WP_009203466.1">
    <property type="nucleotide sequence ID" value="NZ_CYXY01000004.1"/>
</dbReference>
<reference evidence="3 4" key="1">
    <citation type="submission" date="2015-09" db="EMBL/GenBank/DDBJ databases">
        <authorList>
            <consortium name="Pathogen Informatics"/>
        </authorList>
    </citation>
    <scope>NUCLEOTIDE SEQUENCE [LARGE SCALE GENOMIC DNA]</scope>
    <source>
        <strain evidence="3 4">2789STDY5834959</strain>
    </source>
</reference>
<gene>
    <name evidence="3" type="ORF">ERS852571_00893</name>
</gene>
<feature type="domain" description="Bacteriophage T5 Orf172 DNA-binding" evidence="2">
    <location>
        <begin position="358"/>
        <end position="441"/>
    </location>
</feature>
<proteinExistence type="predicted"/>
<organism evidence="3 4">
    <name type="scientific">Anaerostipes hadrus</name>
    <dbReference type="NCBI Taxonomy" id="649756"/>
    <lineage>
        <taxon>Bacteria</taxon>
        <taxon>Bacillati</taxon>
        <taxon>Bacillota</taxon>
        <taxon>Clostridia</taxon>
        <taxon>Lachnospirales</taxon>
        <taxon>Lachnospiraceae</taxon>
        <taxon>Anaerostipes</taxon>
    </lineage>
</organism>
<evidence type="ECO:0000313" key="3">
    <source>
        <dbReference type="EMBL" id="CUM83964.1"/>
    </source>
</evidence>